<dbReference type="Proteomes" id="UP001437256">
    <property type="component" value="Unassembled WGS sequence"/>
</dbReference>
<dbReference type="EMBL" id="JBBXMP010000134">
    <property type="protein sequence ID" value="KAL0061494.1"/>
    <property type="molecule type" value="Genomic_DNA"/>
</dbReference>
<keyword evidence="2" id="KW-1185">Reference proteome</keyword>
<organism evidence="1 2">
    <name type="scientific">Marasmius tenuissimus</name>
    <dbReference type="NCBI Taxonomy" id="585030"/>
    <lineage>
        <taxon>Eukaryota</taxon>
        <taxon>Fungi</taxon>
        <taxon>Dikarya</taxon>
        <taxon>Basidiomycota</taxon>
        <taxon>Agaricomycotina</taxon>
        <taxon>Agaricomycetes</taxon>
        <taxon>Agaricomycetidae</taxon>
        <taxon>Agaricales</taxon>
        <taxon>Marasmiineae</taxon>
        <taxon>Marasmiaceae</taxon>
        <taxon>Marasmius</taxon>
    </lineage>
</organism>
<name>A0ABR2ZKL1_9AGAR</name>
<sequence>MVYRHSWERWTYYLRKVLDSLKILEEKATELGLSWRFDHDPSCGAFSDIRALSEVLTMDREEGVVFAAPRITVLYRKWKEEGLFQMKMSEHFREPLGLFSFIEFRVQKKLDISLPFYQWISEILSIHTHSRALIRLIPLQSFKIIQGTVNIEIIAPSSLLANPPPPIVSLNTVKPAVLHTRLAQGGLTTMELYRWSDPIYDDAAHEFAEWATEKLQTSKSCEPHHPHYEVQALNYIHEHSLNVYPYIASLQLSCSTCKVLIDNYYWAQGIKPLGMSSARRMDDTCPIPQFEGELGERFRRTFLEKMRWRVAWTAIRWISQLPVPNDYWQRRTLSFQSQLAVNSSPLKHPISAIVNSKQLSAGGSVEDKSIQETVDTVSLL</sequence>
<comment type="caution">
    <text evidence="1">The sequence shown here is derived from an EMBL/GenBank/DDBJ whole genome shotgun (WGS) entry which is preliminary data.</text>
</comment>
<evidence type="ECO:0000313" key="2">
    <source>
        <dbReference type="Proteomes" id="UP001437256"/>
    </source>
</evidence>
<proteinExistence type="predicted"/>
<accession>A0ABR2ZKL1</accession>
<reference evidence="1 2" key="1">
    <citation type="submission" date="2024-05" db="EMBL/GenBank/DDBJ databases">
        <title>A draft genome resource for the thread blight pathogen Marasmius tenuissimus strain MS-2.</title>
        <authorList>
            <person name="Yulfo-Soto G.E."/>
            <person name="Baruah I.K."/>
            <person name="Amoako-Attah I."/>
            <person name="Bukari Y."/>
            <person name="Meinhardt L.W."/>
            <person name="Bailey B.A."/>
            <person name="Cohen S.P."/>
        </authorList>
    </citation>
    <scope>NUCLEOTIDE SEQUENCE [LARGE SCALE GENOMIC DNA]</scope>
    <source>
        <strain evidence="1 2">MS-2</strain>
    </source>
</reference>
<gene>
    <name evidence="1" type="ORF">AAF712_011717</name>
</gene>
<protein>
    <submittedName>
        <fullName evidence="1">Uncharacterized protein</fullName>
    </submittedName>
</protein>
<evidence type="ECO:0000313" key="1">
    <source>
        <dbReference type="EMBL" id="KAL0061494.1"/>
    </source>
</evidence>